<sequence>MLALLLTGLAAVAMVGGLAYGGMTSKVDSIRRARAAEHFRAAVTAYLQPYGSWEASPGKQGFDAFMHDNAQSGARRPPPDDERAPPHDQPPPRGDEG</sequence>
<name>A0A4Y9SKH2_9BURK</name>
<dbReference type="Proteomes" id="UP000297729">
    <property type="component" value="Unassembled WGS sequence"/>
</dbReference>
<dbReference type="EMBL" id="SPVG01000076">
    <property type="protein sequence ID" value="TFW26601.1"/>
    <property type="molecule type" value="Genomic_DNA"/>
</dbReference>
<keyword evidence="3" id="KW-1185">Reference proteome</keyword>
<evidence type="ECO:0000313" key="2">
    <source>
        <dbReference type="EMBL" id="TFW26601.1"/>
    </source>
</evidence>
<organism evidence="2 3">
    <name type="scientific">Duganella callida</name>
    <dbReference type="NCBI Taxonomy" id="2561932"/>
    <lineage>
        <taxon>Bacteria</taxon>
        <taxon>Pseudomonadati</taxon>
        <taxon>Pseudomonadota</taxon>
        <taxon>Betaproteobacteria</taxon>
        <taxon>Burkholderiales</taxon>
        <taxon>Oxalobacteraceae</taxon>
        <taxon>Telluria group</taxon>
        <taxon>Duganella</taxon>
    </lineage>
</organism>
<evidence type="ECO:0000313" key="3">
    <source>
        <dbReference type="Proteomes" id="UP000297729"/>
    </source>
</evidence>
<proteinExistence type="predicted"/>
<comment type="caution">
    <text evidence="2">The sequence shown here is derived from an EMBL/GenBank/DDBJ whole genome shotgun (WGS) entry which is preliminary data.</text>
</comment>
<feature type="non-terminal residue" evidence="2">
    <location>
        <position position="97"/>
    </location>
</feature>
<feature type="compositionally biased region" description="Pro residues" evidence="1">
    <location>
        <begin position="87"/>
        <end position="97"/>
    </location>
</feature>
<gene>
    <name evidence="2" type="ORF">E4L98_08085</name>
</gene>
<accession>A0A4Y9SKH2</accession>
<feature type="compositionally biased region" description="Basic and acidic residues" evidence="1">
    <location>
        <begin position="77"/>
        <end position="86"/>
    </location>
</feature>
<protein>
    <submittedName>
        <fullName evidence="2">GGDEF domain-containing protein</fullName>
    </submittedName>
</protein>
<feature type="region of interest" description="Disordered" evidence="1">
    <location>
        <begin position="58"/>
        <end position="97"/>
    </location>
</feature>
<dbReference type="AlphaFoldDB" id="A0A4Y9SKH2"/>
<reference evidence="2 3" key="1">
    <citation type="submission" date="2019-03" db="EMBL/GenBank/DDBJ databases">
        <title>Draft Genome Sequence of Duganella callidus sp. nov., a Novel Duganella Species Isolated from Cultivated Soil.</title>
        <authorList>
            <person name="Raths R."/>
            <person name="Peta V."/>
            <person name="Bucking H."/>
        </authorList>
    </citation>
    <scope>NUCLEOTIDE SEQUENCE [LARGE SCALE GENOMIC DNA]</scope>
    <source>
        <strain evidence="2 3">DN04</strain>
    </source>
</reference>
<evidence type="ECO:0000256" key="1">
    <source>
        <dbReference type="SAM" id="MobiDB-lite"/>
    </source>
</evidence>